<gene>
    <name evidence="1" type="ORF">FAZ95_21470</name>
</gene>
<name>A0A4V1EHU6_9BURK</name>
<keyword evidence="2" id="KW-1185">Reference proteome</keyword>
<accession>A0A4V1EHU6</accession>
<dbReference type="OrthoDB" id="7065204at2"/>
<evidence type="ECO:0000313" key="1">
    <source>
        <dbReference type="EMBL" id="QCP51500.1"/>
    </source>
</evidence>
<dbReference type="EMBL" id="CP040077">
    <property type="protein sequence ID" value="QCP51500.1"/>
    <property type="molecule type" value="Genomic_DNA"/>
</dbReference>
<dbReference type="RefSeq" id="WP_137334284.1">
    <property type="nucleotide sequence ID" value="NZ_CP040077.1"/>
</dbReference>
<dbReference type="Proteomes" id="UP000298656">
    <property type="component" value="Chromosome 1"/>
</dbReference>
<organism evidence="1 2">
    <name type="scientific">Trinickia violacea</name>
    <dbReference type="NCBI Taxonomy" id="2571746"/>
    <lineage>
        <taxon>Bacteria</taxon>
        <taxon>Pseudomonadati</taxon>
        <taxon>Pseudomonadota</taxon>
        <taxon>Betaproteobacteria</taxon>
        <taxon>Burkholderiales</taxon>
        <taxon>Burkholderiaceae</taxon>
        <taxon>Trinickia</taxon>
    </lineage>
</organism>
<dbReference type="KEGG" id="tvl:FAZ95_21470"/>
<sequence>MHELASGEFRIEPLPNEALPKSRIYIDGKPTDATVAGAYLEASLRWNDSFLIFTTDDVPFEEMLRIIFLDENLSVIDSAMLGAPYSTGSFRSLKIRDDDTVEFRFIGGITWVLKVFERTQLRVPLISDPRGVTRKFSFGCRFKIFGKPLPEI</sequence>
<evidence type="ECO:0000313" key="2">
    <source>
        <dbReference type="Proteomes" id="UP000298656"/>
    </source>
</evidence>
<reference evidence="1 2" key="1">
    <citation type="submission" date="2019-05" db="EMBL/GenBank/DDBJ databases">
        <title>Burkholderia sp. DHOD12, isolated from subtropical forest soil.</title>
        <authorList>
            <person name="Gao Z.-H."/>
            <person name="Qiu L.-H."/>
        </authorList>
    </citation>
    <scope>NUCLEOTIDE SEQUENCE [LARGE SCALE GENOMIC DNA]</scope>
    <source>
        <strain evidence="1 2">DHOD12</strain>
    </source>
</reference>
<dbReference type="AlphaFoldDB" id="A0A4V1EHU6"/>
<protein>
    <submittedName>
        <fullName evidence="1">Uncharacterized protein</fullName>
    </submittedName>
</protein>
<proteinExistence type="predicted"/>